<evidence type="ECO:0000256" key="1">
    <source>
        <dbReference type="SAM" id="MobiDB-lite"/>
    </source>
</evidence>
<sequence>MTQQQSSQNAEELTMAATAPEPEGETAWGLWEVFVRSSRGLSHVHAGSLHAPDATMALRNARDLYTRRNEGTSVWVVPSEVISSSDPDSKGGYFESAQGKSYRHATYYTKSEGVKHL</sequence>
<dbReference type="EMBL" id="FPCG01000007">
    <property type="protein sequence ID" value="SFV23553.1"/>
    <property type="molecule type" value="Genomic_DNA"/>
</dbReference>
<reference evidence="2 3" key="1">
    <citation type="submission" date="2016-10" db="EMBL/GenBank/DDBJ databases">
        <authorList>
            <person name="de Groot N.N."/>
        </authorList>
    </citation>
    <scope>NUCLEOTIDE SEQUENCE [LARGE SCALE GENOMIC DNA]</scope>
    <source>
        <strain evidence="2 3">CGMCC 1.7054</strain>
    </source>
</reference>
<dbReference type="Pfam" id="PF06243">
    <property type="entry name" value="PaaB"/>
    <property type="match status" value="1"/>
</dbReference>
<feature type="region of interest" description="Disordered" evidence="1">
    <location>
        <begin position="1"/>
        <end position="23"/>
    </location>
</feature>
<dbReference type="STRING" id="574650.SAMN04487966_107154"/>
<name>A0A1I7MNR1_9MICC</name>
<feature type="compositionally biased region" description="Polar residues" evidence="1">
    <location>
        <begin position="1"/>
        <end position="11"/>
    </location>
</feature>
<dbReference type="NCBIfam" id="TIGR02157">
    <property type="entry name" value="PA_CoA_Oxy2"/>
    <property type="match status" value="1"/>
</dbReference>
<dbReference type="InterPro" id="IPR009359">
    <property type="entry name" value="PaaB"/>
</dbReference>
<protein>
    <submittedName>
        <fullName evidence="2">Ring-1,2-phenylacetyl-CoA epoxidase subunit PaaB</fullName>
    </submittedName>
</protein>
<keyword evidence="3" id="KW-1185">Reference proteome</keyword>
<evidence type="ECO:0000313" key="3">
    <source>
        <dbReference type="Proteomes" id="UP000198881"/>
    </source>
</evidence>
<evidence type="ECO:0000313" key="2">
    <source>
        <dbReference type="EMBL" id="SFV23553.1"/>
    </source>
</evidence>
<proteinExistence type="predicted"/>
<dbReference type="Proteomes" id="UP000198881">
    <property type="component" value="Unassembled WGS sequence"/>
</dbReference>
<organism evidence="2 3">
    <name type="scientific">Micrococcus terreus</name>
    <dbReference type="NCBI Taxonomy" id="574650"/>
    <lineage>
        <taxon>Bacteria</taxon>
        <taxon>Bacillati</taxon>
        <taxon>Actinomycetota</taxon>
        <taxon>Actinomycetes</taxon>
        <taxon>Micrococcales</taxon>
        <taxon>Micrococcaceae</taxon>
        <taxon>Micrococcus</taxon>
    </lineage>
</organism>
<gene>
    <name evidence="2" type="ORF">SAMN04487966_107154</name>
</gene>
<dbReference type="Gene3D" id="3.10.20.520">
    <property type="entry name" value="Phenylacetic acid degradation B"/>
    <property type="match status" value="1"/>
</dbReference>
<dbReference type="InterPro" id="IPR038693">
    <property type="entry name" value="PaaB_sf"/>
</dbReference>
<dbReference type="PIRSF" id="PIRSF030200">
    <property type="entry name" value="PaaB"/>
    <property type="match status" value="1"/>
</dbReference>
<dbReference type="AlphaFoldDB" id="A0A1I7MNR1"/>
<accession>A0A1I7MNR1</accession>